<dbReference type="PANTHER" id="PTHR10381:SF47">
    <property type="entry name" value="ATP-DEPENDENT CLP PROTEASE PROTEOLYTIC SUBUNIT-RELATED PROTEIN 4, CHLOROPLASTIC"/>
    <property type="match status" value="1"/>
</dbReference>
<protein>
    <recommendedName>
        <fullName evidence="3">ATP-dependent Clp protease proteolytic subunit</fullName>
    </recommendedName>
</protein>
<gene>
    <name evidence="6" type="ORF">CSSPTR1EN2_LOCUS10636</name>
</gene>
<comment type="similarity">
    <text evidence="2 3">Belongs to the peptidase S14 family.</text>
</comment>
<proteinExistence type="inferred from homology"/>
<dbReference type="PRINTS" id="PR00127">
    <property type="entry name" value="CLPPROTEASEP"/>
</dbReference>
<evidence type="ECO:0000256" key="4">
    <source>
        <dbReference type="SAM" id="MobiDB-lite"/>
    </source>
</evidence>
<dbReference type="Proteomes" id="UP001497512">
    <property type="component" value="Chromosome 18"/>
</dbReference>
<reference evidence="6" key="1">
    <citation type="submission" date="2024-02" db="EMBL/GenBank/DDBJ databases">
        <authorList>
            <consortium name="ELIXIR-Norway"/>
            <consortium name="Elixir Norway"/>
        </authorList>
    </citation>
    <scope>NUCLEOTIDE SEQUENCE</scope>
</reference>
<evidence type="ECO:0000256" key="1">
    <source>
        <dbReference type="ARBA" id="ARBA00005474"/>
    </source>
</evidence>
<feature type="domain" description="LOB" evidence="5">
    <location>
        <begin position="2"/>
        <end position="103"/>
    </location>
</feature>
<evidence type="ECO:0000313" key="7">
    <source>
        <dbReference type="Proteomes" id="UP001497512"/>
    </source>
</evidence>
<dbReference type="SUPFAM" id="SSF52096">
    <property type="entry name" value="ClpP/crotonase"/>
    <property type="match status" value="1"/>
</dbReference>
<dbReference type="InterPro" id="IPR023562">
    <property type="entry name" value="ClpP/TepA"/>
</dbReference>
<dbReference type="PROSITE" id="PS50891">
    <property type="entry name" value="LOB"/>
    <property type="match status" value="1"/>
</dbReference>
<dbReference type="InterPro" id="IPR004883">
    <property type="entry name" value="LOB"/>
</dbReference>
<dbReference type="HAMAP" id="MF_00444">
    <property type="entry name" value="ClpP"/>
    <property type="match status" value="1"/>
</dbReference>
<dbReference type="PANTHER" id="PTHR10381">
    <property type="entry name" value="ATP-DEPENDENT CLP PROTEASE PROTEOLYTIC SUBUNIT"/>
    <property type="match status" value="1"/>
</dbReference>
<evidence type="ECO:0000313" key="6">
    <source>
        <dbReference type="EMBL" id="CAK9211392.1"/>
    </source>
</evidence>
<keyword evidence="7" id="KW-1185">Reference proteome</keyword>
<feature type="region of interest" description="Disordered" evidence="4">
    <location>
        <begin position="108"/>
        <end position="141"/>
    </location>
</feature>
<dbReference type="Gene3D" id="3.90.226.10">
    <property type="entry name" value="2-enoyl-CoA Hydratase, Chain A, domain 1"/>
    <property type="match status" value="1"/>
</dbReference>
<dbReference type="InterPro" id="IPR029045">
    <property type="entry name" value="ClpP/crotonase-like_dom_sf"/>
</dbReference>
<dbReference type="CDD" id="cd07017">
    <property type="entry name" value="S14_ClpP_2"/>
    <property type="match status" value="1"/>
</dbReference>
<comment type="similarity">
    <text evidence="1">Belongs to the LOB domain-containing protein family.</text>
</comment>
<dbReference type="Pfam" id="PF03195">
    <property type="entry name" value="LOB"/>
    <property type="match status" value="1"/>
</dbReference>
<dbReference type="Pfam" id="PF00574">
    <property type="entry name" value="CLP_protease"/>
    <property type="match status" value="1"/>
</dbReference>
<dbReference type="InterPro" id="IPR001907">
    <property type="entry name" value="ClpP"/>
</dbReference>
<dbReference type="EMBL" id="OZ019910">
    <property type="protein sequence ID" value="CAK9211392.1"/>
    <property type="molecule type" value="Genomic_DNA"/>
</dbReference>
<organism evidence="6 7">
    <name type="scientific">Sphagnum troendelagicum</name>
    <dbReference type="NCBI Taxonomy" id="128251"/>
    <lineage>
        <taxon>Eukaryota</taxon>
        <taxon>Viridiplantae</taxon>
        <taxon>Streptophyta</taxon>
        <taxon>Embryophyta</taxon>
        <taxon>Bryophyta</taxon>
        <taxon>Sphagnophytina</taxon>
        <taxon>Sphagnopsida</taxon>
        <taxon>Sphagnales</taxon>
        <taxon>Sphagnaceae</taxon>
        <taxon>Sphagnum</taxon>
    </lineage>
</organism>
<evidence type="ECO:0000259" key="5">
    <source>
        <dbReference type="PROSITE" id="PS50891"/>
    </source>
</evidence>
<sequence>MSPCAACKLLRRRCAKGCVFAPYFPPDEPQKFANVHKVFGASNVNKMLKDLPVHQRGDAVSSMVYEANARVRDPVYGCVGAISSLQQQVIHLQSQLTVANAKILSMQMHNQSSHAGPNKTPLKTLKHNSRSSSSSSTTAKSIPESDFLCPILRSSCQSSIAGNGMSSAWSTLHQSYHNGHRGIVTMVIPFQRGDATQQPPPDLPSYLFKNRIVFLGMSLVPSVTELIMAELLYLQYEDPEKPIYMYINSTGTTKDGEKLGYETEAFAIYDTMRYVKPPIFTLCVGNAWGEAALLLAAGSKGNRATLPSATIMIKQPIAQFRGQATDLDIARKEVRNVKAELVGLYARHTGHSPEKIEEDIRRPKYFSPEEAVEYGIIDKVLYSDKGDERKGVVADLRKAQLI</sequence>
<accession>A0ABP0U2F7</accession>
<evidence type="ECO:0000256" key="2">
    <source>
        <dbReference type="ARBA" id="ARBA00007039"/>
    </source>
</evidence>
<evidence type="ECO:0000256" key="3">
    <source>
        <dbReference type="RuleBase" id="RU003567"/>
    </source>
</evidence>
<name>A0ABP0U2F7_9BRYO</name>